<evidence type="ECO:0000256" key="1">
    <source>
        <dbReference type="SAM" id="Phobius"/>
    </source>
</evidence>
<feature type="transmembrane region" description="Helical" evidence="1">
    <location>
        <begin position="391"/>
        <end position="412"/>
    </location>
</feature>
<dbReference type="OrthoDB" id="9776609at2"/>
<evidence type="ECO:0000313" key="3">
    <source>
        <dbReference type="Proteomes" id="UP000309389"/>
    </source>
</evidence>
<accession>A0A4T3F4F2</accession>
<name>A0A4T3F4F2_9SPHN</name>
<feature type="transmembrane region" description="Helical" evidence="1">
    <location>
        <begin position="479"/>
        <end position="497"/>
    </location>
</feature>
<evidence type="ECO:0000313" key="2">
    <source>
        <dbReference type="EMBL" id="TIX51661.1"/>
    </source>
</evidence>
<feature type="transmembrane region" description="Helical" evidence="1">
    <location>
        <begin position="197"/>
        <end position="219"/>
    </location>
</feature>
<feature type="transmembrane region" description="Helical" evidence="1">
    <location>
        <begin position="454"/>
        <end position="473"/>
    </location>
</feature>
<gene>
    <name evidence="2" type="ORF">E5222_04210</name>
</gene>
<feature type="transmembrane region" description="Helical" evidence="1">
    <location>
        <begin position="152"/>
        <end position="176"/>
    </location>
</feature>
<organism evidence="2 3">
    <name type="scientific">Alteraurantiacibacter aquimixticola</name>
    <dbReference type="NCBI Taxonomy" id="2489173"/>
    <lineage>
        <taxon>Bacteria</taxon>
        <taxon>Pseudomonadati</taxon>
        <taxon>Pseudomonadota</taxon>
        <taxon>Alphaproteobacteria</taxon>
        <taxon>Sphingomonadales</taxon>
        <taxon>Erythrobacteraceae</taxon>
        <taxon>Alteraurantiacibacter</taxon>
    </lineage>
</organism>
<dbReference type="AlphaFoldDB" id="A0A4T3F4F2"/>
<feature type="transmembrane region" description="Helical" evidence="1">
    <location>
        <begin position="16"/>
        <end position="38"/>
    </location>
</feature>
<dbReference type="RefSeq" id="WP_136692447.1">
    <property type="nucleotide sequence ID" value="NZ_SSHH01000001.1"/>
</dbReference>
<sequence>MKIRTDIVKMYKEIHGWVGIVSGLALFIAFFAGAITMFEEPLQRWASPPSALAGPTPLDRTDELVEKVLAQHPEASRGYEIHLATGPEQPARLTWTVRGQGEHPALQTYYAALEQDGSLQVVEQGPSPVADFVDILHQQVGLPFEHEISMPIMGAIALLYAIAIVSGIFVLLPSLVKDLFALRVGKNAKRMWLDLHNVLGLLSLPFHLVMALTAVVFAFHDQFYDAKTLAFKPDSGRPAMEASAAPPARQDRLPVLELVERIDDQTPGFTLRSLTFMQSPEGEEVVRVSGTDPRYGLRAPTYGMAEADPFTGQLTELDYMPGMQDGWGATVTSFFALHFGNFGGPGIRWTYFLLGIAGAFLFYTGNLLWVESRRKRERRGGAVQQTRATKVLGALTVGVPLGCIAGIAVTVAAAKPLGLHASEAIHSAIYYAVFLAFTGFALMRGAPRAAMELLPVTAAAVLLIPLATLVTLGDHPAQIVWVDIMAISAAGAFWLAWRKVARRAREGGRDSIWSIKPSGQAANGSVERVV</sequence>
<dbReference type="Pfam" id="PF03929">
    <property type="entry name" value="PepSY_TM"/>
    <property type="match status" value="1"/>
</dbReference>
<feature type="transmembrane region" description="Helical" evidence="1">
    <location>
        <begin position="424"/>
        <end position="442"/>
    </location>
</feature>
<keyword evidence="1" id="KW-1133">Transmembrane helix</keyword>
<proteinExistence type="predicted"/>
<keyword evidence="1" id="KW-0472">Membrane</keyword>
<dbReference type="EMBL" id="SSHH01000001">
    <property type="protein sequence ID" value="TIX51661.1"/>
    <property type="molecule type" value="Genomic_DNA"/>
</dbReference>
<keyword evidence="3" id="KW-1185">Reference proteome</keyword>
<protein>
    <submittedName>
        <fullName evidence="2">PepSY domain-containing protein</fullName>
    </submittedName>
</protein>
<dbReference type="InterPro" id="IPR005625">
    <property type="entry name" value="PepSY-ass_TM"/>
</dbReference>
<dbReference type="PANTHER" id="PTHR34219">
    <property type="entry name" value="IRON-REGULATED INNER MEMBRANE PROTEIN-RELATED"/>
    <property type="match status" value="1"/>
</dbReference>
<dbReference type="PANTHER" id="PTHR34219:SF9">
    <property type="entry name" value="IRON-REGULATED INNER MEMBRANE PROTEIN"/>
    <property type="match status" value="1"/>
</dbReference>
<comment type="caution">
    <text evidence="2">The sequence shown here is derived from an EMBL/GenBank/DDBJ whole genome shotgun (WGS) entry which is preliminary data.</text>
</comment>
<keyword evidence="1" id="KW-0812">Transmembrane</keyword>
<dbReference type="Proteomes" id="UP000309389">
    <property type="component" value="Unassembled WGS sequence"/>
</dbReference>
<reference evidence="2 3" key="1">
    <citation type="submission" date="2019-04" db="EMBL/GenBank/DDBJ databases">
        <title>Altererythrobacter aquimixticola sp. nov., isolated from sediment of junction between the ocean and a freshwater spring.</title>
        <authorList>
            <person name="Yoon J.-H."/>
        </authorList>
    </citation>
    <scope>NUCLEOTIDE SEQUENCE [LARGE SCALE GENOMIC DNA]</scope>
    <source>
        <strain evidence="2 3">SSKS-13</strain>
    </source>
</reference>
<feature type="transmembrane region" description="Helical" evidence="1">
    <location>
        <begin position="349"/>
        <end position="370"/>
    </location>
</feature>